<comment type="caution">
    <text evidence="1">The sequence shown here is derived from an EMBL/GenBank/DDBJ whole genome shotgun (WGS) entry which is preliminary data.</text>
</comment>
<gene>
    <name evidence="1" type="ORF">JCM19232_5265</name>
</gene>
<accession>A0A0B8P7L5</accession>
<evidence type="ECO:0000313" key="1">
    <source>
        <dbReference type="EMBL" id="GAM62301.1"/>
    </source>
</evidence>
<dbReference type="EMBL" id="BBSA01000005">
    <property type="protein sequence ID" value="GAM62301.1"/>
    <property type="molecule type" value="Genomic_DNA"/>
</dbReference>
<protein>
    <submittedName>
        <fullName evidence="1">Uncharacterized protein</fullName>
    </submittedName>
</protein>
<reference evidence="1 2" key="1">
    <citation type="submission" date="2015-01" db="EMBL/GenBank/DDBJ databases">
        <title>Vibrio sp. C5 JCM 19232 whole genome shotgun sequence.</title>
        <authorList>
            <person name="Sawabe T."/>
            <person name="Meirelles P."/>
            <person name="Feng G."/>
            <person name="Sayaka M."/>
            <person name="Hattori M."/>
            <person name="Ohkuma M."/>
        </authorList>
    </citation>
    <scope>NUCLEOTIDE SEQUENCE [LARGE SCALE GENOMIC DNA]</scope>
    <source>
        <strain evidence="1 2">JCM19232</strain>
    </source>
</reference>
<reference evidence="1 2" key="2">
    <citation type="submission" date="2015-01" db="EMBL/GenBank/DDBJ databases">
        <authorList>
            <consortium name="NBRP consortium"/>
            <person name="Sawabe T."/>
            <person name="Meirelles P."/>
            <person name="Feng G."/>
            <person name="Sayaka M."/>
            <person name="Hattori M."/>
            <person name="Ohkuma M."/>
        </authorList>
    </citation>
    <scope>NUCLEOTIDE SEQUENCE [LARGE SCALE GENOMIC DNA]</scope>
    <source>
        <strain evidence="1 2">JCM19232</strain>
    </source>
</reference>
<dbReference type="Proteomes" id="UP000031670">
    <property type="component" value="Unassembled WGS sequence"/>
</dbReference>
<name>A0A0B8P7L5_9VIBR</name>
<dbReference type="AlphaFoldDB" id="A0A0B8P7L5"/>
<evidence type="ECO:0000313" key="2">
    <source>
        <dbReference type="Proteomes" id="UP000031670"/>
    </source>
</evidence>
<organism evidence="1 2">
    <name type="scientific">Vibrio ishigakensis</name>
    <dbReference type="NCBI Taxonomy" id="1481914"/>
    <lineage>
        <taxon>Bacteria</taxon>
        <taxon>Pseudomonadati</taxon>
        <taxon>Pseudomonadota</taxon>
        <taxon>Gammaproteobacteria</taxon>
        <taxon>Vibrionales</taxon>
        <taxon>Vibrionaceae</taxon>
        <taxon>Vibrio</taxon>
    </lineage>
</organism>
<proteinExistence type="predicted"/>
<sequence>MLDKAKQSMKDDLDIIDGDIRIALSSDLGETWLPLGLMRSWTNTLTSS</sequence>